<reference evidence="3" key="1">
    <citation type="journal article" date="2020" name="Stud. Mycol.">
        <title>101 Dothideomycetes genomes: A test case for predicting lifestyles and emergence of pathogens.</title>
        <authorList>
            <person name="Haridas S."/>
            <person name="Albert R."/>
            <person name="Binder M."/>
            <person name="Bloem J."/>
            <person name="LaButti K."/>
            <person name="Salamov A."/>
            <person name="Andreopoulos B."/>
            <person name="Baker S."/>
            <person name="Barry K."/>
            <person name="Bills G."/>
            <person name="Bluhm B."/>
            <person name="Cannon C."/>
            <person name="Castanera R."/>
            <person name="Culley D."/>
            <person name="Daum C."/>
            <person name="Ezra D."/>
            <person name="Gonzalez J."/>
            <person name="Henrissat B."/>
            <person name="Kuo A."/>
            <person name="Liang C."/>
            <person name="Lipzen A."/>
            <person name="Lutzoni F."/>
            <person name="Magnuson J."/>
            <person name="Mondo S."/>
            <person name="Nolan M."/>
            <person name="Ohm R."/>
            <person name="Pangilinan J."/>
            <person name="Park H.-J."/>
            <person name="Ramirez L."/>
            <person name="Alfaro M."/>
            <person name="Sun H."/>
            <person name="Tritt A."/>
            <person name="Yoshinaga Y."/>
            <person name="Zwiers L.-H."/>
            <person name="Turgeon B."/>
            <person name="Goodwin S."/>
            <person name="Spatafora J."/>
            <person name="Crous P."/>
            <person name="Grigoriev I."/>
        </authorList>
    </citation>
    <scope>NUCLEOTIDE SEQUENCE [LARGE SCALE GENOMIC DNA]</scope>
    <source>
        <strain evidence="3">CBS 304.66</strain>
    </source>
</reference>
<sequence>MRTHVIPSFWRGIAQQRYSFTMSSVPPASGDAGNHRVSLTPIETFTEELRMEQDSSSIRSRIEAGSPPSPVSPVESFLFQAAPIPSGSLLSAHEAASEASSLPQGTLKFATSCVPPDGASDHGNSLTPQISARPEWLPWTLKWYLLLIPTAVSLVLCLVVAILSWYSEINYGLGKDDGSSSLLFGWRFSPTLITVLYCQLTLMLSEDVKRTEPFAHMARSNGSSVLSTILHGPKSWWICLYEGFGRKKTGTPRSWVLVCSTLTYVLGFLVISPLSSSFLTSEDVSVKRTIPFNLLKPASGSEIPLKAGPDTYFRTIGNYLQNVTTSAWIDDRYYVEPFWPATLDRPLMEPNLFSVTGTWTMETSVYTAEYDCEPLTLKEKANPKYNRTIWFAGTEDEVTDIEPLDPYWFSMQSPSGCNFRAQMNSSGPTDDNGDLARYGGLIWSNLSTLVTAPPEWAMYNISAECHEKELLLVMTPLVDMFISSMDSFNNFANVNESQRGNMMYENFTARGELCTSKYYMAKIPVTMIMSGTESVLKVDPKEFRDRRVLVPKDVVDTDAVQRMTMDDGWKQYMVFGDTRLRKETVFPGTGSVLGASYDYDVERMVNSSSLANDARRFKQRFVGELLQNSLLQTGAANFQRSTGHTAVVERRVVVIMEVGILIAALFFVSFLLLVITLSLSRLRYRPLHLFVDPSTPLGVASLVASERSALGSLRPLDQSSKKQIKAALYGKEYSTLAGILHEVGSGNPQPRPYASKKSRKRDWRPTSLRLRALAALFLSIICLILGLAILKYYADRSQLYQKAFVWQASLPIFNKRISTIAPYSVIPTILAVLVGLWWDSMDKHFRSLQPYLSMSKTTPDLAHGAGLQYQTSYWIWAAFRAARNRHWLLLIITFGTTLSQVFIVSMSALFERELGTATHAVIAPRTLEIRQVPQQGLSTYDPTFRSLSPAAQILANVYSNMSINWIRTATIQLTLSGSEPAWSSQGWSFVPIDLSSFANVTSNSLQEEKNAFDEEEQLTPPISAGNVSLSTSAIRGRIECSSIPAVSNVSSWLYTWNLTDEQEWNVTANPRDLTTGYELWRWMFIDEPYNTSSLSHPSEAFCCVNNTEKDAQRRNSAIGYWSPNDGVKFPHARETWPQNFTTKWIRGTARNDYHKAEWNTSVPGPLLFSEVPSLQALNCMPVIESANAHVTVDQRTGKVYGYTILDEPQSAQQAWSEPFISRLNASRVRENNNLVTAARNTTTSYGVQFINTLLGAAQIQNFRGTPHYMIYPFYDEDDLLEDKTFNVRDEDKGLNLDFMSYSMYTLVGKDPEALLDKETLLNLTQRAFATYFQHFVSSSYSLKDGGMAYQPIGYNTVMELPFIDYDEATNTSYINEEMPVYPQLNTNRSVEAIVLRRIEVLRMNAVATWLSVGILIWLALTTILIATLQRTYLSSVIRNFETPADVLVAIAASDNLLDLVRDRSFAALRKNREIRARLGWFVGADGRKRWGVEIAGGKNPVYWIGYPEFAPLRTSTTGSSKRFEMLKSKTQSFGL</sequence>
<proteinExistence type="predicted"/>
<feature type="transmembrane region" description="Helical" evidence="1">
    <location>
        <begin position="143"/>
        <end position="166"/>
    </location>
</feature>
<dbReference type="EMBL" id="ML986725">
    <property type="protein sequence ID" value="KAF2258991.1"/>
    <property type="molecule type" value="Genomic_DNA"/>
</dbReference>
<comment type="caution">
    <text evidence="2">The sequence shown here is derived from an EMBL/GenBank/DDBJ whole genome shotgun (WGS) entry which is preliminary data.</text>
</comment>
<feature type="transmembrane region" description="Helical" evidence="1">
    <location>
        <begin position="255"/>
        <end position="274"/>
    </location>
</feature>
<protein>
    <submittedName>
        <fullName evidence="2">Uncharacterized protein</fullName>
    </submittedName>
</protein>
<dbReference type="PANTHER" id="PTHR37544:SF3">
    <property type="entry name" value="SPRAY"/>
    <property type="match status" value="1"/>
</dbReference>
<keyword evidence="1" id="KW-0812">Transmembrane</keyword>
<gene>
    <name evidence="2" type="ORF">CC78DRAFT_503810</name>
</gene>
<keyword evidence="3" id="KW-1185">Reference proteome</keyword>
<name>A0A9P4JYV5_9PLEO</name>
<evidence type="ECO:0000256" key="1">
    <source>
        <dbReference type="SAM" id="Phobius"/>
    </source>
</evidence>
<dbReference type="Pfam" id="PF11915">
    <property type="entry name" value="DUF3433"/>
    <property type="match status" value="2"/>
</dbReference>
<dbReference type="PANTHER" id="PTHR37544">
    <property type="entry name" value="SPRAY-RELATED"/>
    <property type="match status" value="1"/>
</dbReference>
<keyword evidence="1" id="KW-1133">Transmembrane helix</keyword>
<feature type="transmembrane region" description="Helical" evidence="1">
    <location>
        <begin position="1406"/>
        <end position="1428"/>
    </location>
</feature>
<organism evidence="2 3">
    <name type="scientific">Lojkania enalia</name>
    <dbReference type="NCBI Taxonomy" id="147567"/>
    <lineage>
        <taxon>Eukaryota</taxon>
        <taxon>Fungi</taxon>
        <taxon>Dikarya</taxon>
        <taxon>Ascomycota</taxon>
        <taxon>Pezizomycotina</taxon>
        <taxon>Dothideomycetes</taxon>
        <taxon>Pleosporomycetidae</taxon>
        <taxon>Pleosporales</taxon>
        <taxon>Pleosporales incertae sedis</taxon>
        <taxon>Lojkania</taxon>
    </lineage>
</organism>
<dbReference type="InterPro" id="IPR021840">
    <property type="entry name" value="DUF3433"/>
</dbReference>
<feature type="transmembrane region" description="Helical" evidence="1">
    <location>
        <begin position="887"/>
        <end position="910"/>
    </location>
</feature>
<keyword evidence="1" id="KW-0472">Membrane</keyword>
<accession>A0A9P4JYV5</accession>
<feature type="transmembrane region" description="Helical" evidence="1">
    <location>
        <begin position="186"/>
        <end position="204"/>
    </location>
</feature>
<feature type="transmembrane region" description="Helical" evidence="1">
    <location>
        <begin position="820"/>
        <end position="838"/>
    </location>
</feature>
<dbReference type="Proteomes" id="UP000800093">
    <property type="component" value="Unassembled WGS sequence"/>
</dbReference>
<feature type="transmembrane region" description="Helical" evidence="1">
    <location>
        <begin position="658"/>
        <end position="679"/>
    </location>
</feature>
<feature type="transmembrane region" description="Helical" evidence="1">
    <location>
        <begin position="768"/>
        <end position="790"/>
    </location>
</feature>
<evidence type="ECO:0000313" key="2">
    <source>
        <dbReference type="EMBL" id="KAF2258991.1"/>
    </source>
</evidence>
<dbReference type="OrthoDB" id="3248909at2759"/>
<evidence type="ECO:0000313" key="3">
    <source>
        <dbReference type="Proteomes" id="UP000800093"/>
    </source>
</evidence>